<proteinExistence type="predicted"/>
<protein>
    <submittedName>
        <fullName evidence="1">Uncharacterized protein</fullName>
    </submittedName>
</protein>
<organism evidence="1 2">
    <name type="scientific">Pisolithus microcarpus 441</name>
    <dbReference type="NCBI Taxonomy" id="765257"/>
    <lineage>
        <taxon>Eukaryota</taxon>
        <taxon>Fungi</taxon>
        <taxon>Dikarya</taxon>
        <taxon>Basidiomycota</taxon>
        <taxon>Agaricomycotina</taxon>
        <taxon>Agaricomycetes</taxon>
        <taxon>Agaricomycetidae</taxon>
        <taxon>Boletales</taxon>
        <taxon>Sclerodermatineae</taxon>
        <taxon>Pisolithaceae</taxon>
        <taxon>Pisolithus</taxon>
    </lineage>
</organism>
<evidence type="ECO:0000313" key="2">
    <source>
        <dbReference type="Proteomes" id="UP000054018"/>
    </source>
</evidence>
<sequence>MAMIWVWMVHKVVEWRDERSSVQCSLLSPGIMIHLAGSSDRSLRAASSKSYLEMPASASVNVRSVAFCTNISPMFLRR</sequence>
<keyword evidence="2" id="KW-1185">Reference proteome</keyword>
<accession>A0A0C9Y252</accession>
<reference evidence="2" key="2">
    <citation type="submission" date="2015-01" db="EMBL/GenBank/DDBJ databases">
        <title>Evolutionary Origins and Diversification of the Mycorrhizal Mutualists.</title>
        <authorList>
            <consortium name="DOE Joint Genome Institute"/>
            <consortium name="Mycorrhizal Genomics Consortium"/>
            <person name="Kohler A."/>
            <person name="Kuo A."/>
            <person name="Nagy L.G."/>
            <person name="Floudas D."/>
            <person name="Copeland A."/>
            <person name="Barry K.W."/>
            <person name="Cichocki N."/>
            <person name="Veneault-Fourrey C."/>
            <person name="LaButti K."/>
            <person name="Lindquist E.A."/>
            <person name="Lipzen A."/>
            <person name="Lundell T."/>
            <person name="Morin E."/>
            <person name="Murat C."/>
            <person name="Riley R."/>
            <person name="Ohm R."/>
            <person name="Sun H."/>
            <person name="Tunlid A."/>
            <person name="Henrissat B."/>
            <person name="Grigoriev I.V."/>
            <person name="Hibbett D.S."/>
            <person name="Martin F."/>
        </authorList>
    </citation>
    <scope>NUCLEOTIDE SEQUENCE [LARGE SCALE GENOMIC DNA]</scope>
    <source>
        <strain evidence="2">441</strain>
    </source>
</reference>
<dbReference type="HOGENOM" id="CLU_2644772_0_0_1"/>
<gene>
    <name evidence="1" type="ORF">PISMIDRAFT_683819</name>
</gene>
<feature type="non-terminal residue" evidence="1">
    <location>
        <position position="78"/>
    </location>
</feature>
<dbReference type="EMBL" id="KN833796">
    <property type="protein sequence ID" value="KIK18805.1"/>
    <property type="molecule type" value="Genomic_DNA"/>
</dbReference>
<dbReference type="AlphaFoldDB" id="A0A0C9Y252"/>
<reference evidence="1 2" key="1">
    <citation type="submission" date="2014-04" db="EMBL/GenBank/DDBJ databases">
        <authorList>
            <consortium name="DOE Joint Genome Institute"/>
            <person name="Kuo A."/>
            <person name="Kohler A."/>
            <person name="Costa M.D."/>
            <person name="Nagy L.G."/>
            <person name="Floudas D."/>
            <person name="Copeland A."/>
            <person name="Barry K.W."/>
            <person name="Cichocki N."/>
            <person name="Veneault-Fourrey C."/>
            <person name="LaButti K."/>
            <person name="Lindquist E.A."/>
            <person name="Lipzen A."/>
            <person name="Lundell T."/>
            <person name="Morin E."/>
            <person name="Murat C."/>
            <person name="Sun H."/>
            <person name="Tunlid A."/>
            <person name="Henrissat B."/>
            <person name="Grigoriev I.V."/>
            <person name="Hibbett D.S."/>
            <person name="Martin F."/>
            <person name="Nordberg H.P."/>
            <person name="Cantor M.N."/>
            <person name="Hua S.X."/>
        </authorList>
    </citation>
    <scope>NUCLEOTIDE SEQUENCE [LARGE SCALE GENOMIC DNA]</scope>
    <source>
        <strain evidence="1 2">441</strain>
    </source>
</reference>
<evidence type="ECO:0000313" key="1">
    <source>
        <dbReference type="EMBL" id="KIK18805.1"/>
    </source>
</evidence>
<name>A0A0C9Y252_9AGAM</name>
<dbReference type="Proteomes" id="UP000054018">
    <property type="component" value="Unassembled WGS sequence"/>
</dbReference>